<proteinExistence type="predicted"/>
<dbReference type="Proteomes" id="UP000179627">
    <property type="component" value="Unassembled WGS sequence"/>
</dbReference>
<comment type="caution">
    <text evidence="1">The sequence shown here is derived from an EMBL/GenBank/DDBJ whole genome shotgun (WGS) entry which is preliminary data.</text>
</comment>
<name>A0A1S1QDC0_9ACTN</name>
<sequence length="70" mass="7630">MVDFDPFALPGGVDVAGLGQQLVENLRVDRGLAGGDLDWPALWDSAWMKNLRSAAWSRAVLGRTSVTWLC</sequence>
<evidence type="ECO:0000313" key="2">
    <source>
        <dbReference type="Proteomes" id="UP000179627"/>
    </source>
</evidence>
<dbReference type="AlphaFoldDB" id="A0A1S1QDC0"/>
<organism evidence="1 2">
    <name type="scientific">Parafrankia colletiae</name>
    <dbReference type="NCBI Taxonomy" id="573497"/>
    <lineage>
        <taxon>Bacteria</taxon>
        <taxon>Bacillati</taxon>
        <taxon>Actinomycetota</taxon>
        <taxon>Actinomycetes</taxon>
        <taxon>Frankiales</taxon>
        <taxon>Frankiaceae</taxon>
        <taxon>Parafrankia</taxon>
    </lineage>
</organism>
<accession>A0A1S1QDC0</accession>
<keyword evidence="2" id="KW-1185">Reference proteome</keyword>
<evidence type="ECO:0000313" key="1">
    <source>
        <dbReference type="EMBL" id="OHV31647.1"/>
    </source>
</evidence>
<protein>
    <submittedName>
        <fullName evidence="1">Uncharacterized protein</fullName>
    </submittedName>
</protein>
<dbReference type="EMBL" id="MBLM01000143">
    <property type="protein sequence ID" value="OHV31647.1"/>
    <property type="molecule type" value="Genomic_DNA"/>
</dbReference>
<gene>
    <name evidence="1" type="ORF">CC117_25905</name>
</gene>
<reference evidence="2" key="1">
    <citation type="submission" date="2016-07" db="EMBL/GenBank/DDBJ databases">
        <title>Sequence Frankia sp. strain CcI1.17.</title>
        <authorList>
            <person name="Ghodhbane-Gtari F."/>
            <person name="Swanson E."/>
            <person name="Gueddou A."/>
            <person name="Morris K."/>
            <person name="Hezbri K."/>
            <person name="Ktari A."/>
            <person name="Nouioui I."/>
            <person name="Abebe-Akele F."/>
            <person name="Simpson S."/>
            <person name="Thomas K."/>
            <person name="Gtari M."/>
            <person name="Tisa L.S."/>
            <person name="Hurst S."/>
        </authorList>
    </citation>
    <scope>NUCLEOTIDE SEQUENCE [LARGE SCALE GENOMIC DNA]</scope>
    <source>
        <strain evidence="2">Cc1.17</strain>
    </source>
</reference>